<sequence>MTNRKVKLKVDGREAFYYNFIYIHNFFMAEQTERNRLFMAGGMRGKNGRTKERDYGNRR</sequence>
<dbReference type="AlphaFoldDB" id="A0A1E3UFB6"/>
<accession>A0A1E3UFB6</accession>
<dbReference type="EMBL" id="MEHD01000043">
    <property type="protein sequence ID" value="ODR48142.1"/>
    <property type="molecule type" value="Genomic_DNA"/>
</dbReference>
<dbReference type="RefSeq" id="WP_044970591.1">
    <property type="nucleotide sequence ID" value="NZ_BAABXS010000001.1"/>
</dbReference>
<organism evidence="2 3">
    <name type="scientific">Eisenbergiella tayi</name>
    <dbReference type="NCBI Taxonomy" id="1432052"/>
    <lineage>
        <taxon>Bacteria</taxon>
        <taxon>Bacillati</taxon>
        <taxon>Bacillota</taxon>
        <taxon>Clostridia</taxon>
        <taxon>Lachnospirales</taxon>
        <taxon>Lachnospiraceae</taxon>
        <taxon>Eisenbergiella</taxon>
    </lineage>
</organism>
<keyword evidence="4" id="KW-1185">Reference proteome</keyword>
<evidence type="ECO:0000313" key="2">
    <source>
        <dbReference type="EMBL" id="ODR49325.1"/>
    </source>
</evidence>
<dbReference type="GeneID" id="93305326"/>
<dbReference type="Proteomes" id="UP000094869">
    <property type="component" value="Unassembled WGS sequence"/>
</dbReference>
<evidence type="ECO:0000313" key="1">
    <source>
        <dbReference type="EMBL" id="ODR48142.1"/>
    </source>
</evidence>
<comment type="caution">
    <text evidence="2">The sequence shown here is derived from an EMBL/GenBank/DDBJ whole genome shotgun (WGS) entry which is preliminary data.</text>
</comment>
<reference evidence="2 3" key="2">
    <citation type="submission" date="2016-08" db="EMBL/GenBank/DDBJ databases">
        <authorList>
            <person name="Seilhamer J.J."/>
        </authorList>
    </citation>
    <scope>NUCLEOTIDE SEQUENCE [LARGE SCALE GENOMIC DNA]</scope>
    <source>
        <strain evidence="2 3">NML150140-1</strain>
    </source>
</reference>
<reference evidence="1 4" key="1">
    <citation type="submission" date="2016-08" db="EMBL/GenBank/DDBJ databases">
        <title>Characterization of Isolates of Eisenbergiella tayi Derived from Blood Cultures, Using Whole Genome Sequencing.</title>
        <authorList>
            <person name="Bernier A.-M."/>
            <person name="Burdz T."/>
            <person name="Wiebe D."/>
            <person name="Bernard K."/>
        </authorList>
    </citation>
    <scope>NUCLEOTIDE SEQUENCE [LARGE SCALE GENOMIC DNA]</scope>
    <source>
        <strain evidence="1 4">NML120146</strain>
    </source>
</reference>
<dbReference type="EMBL" id="MEHA01000013">
    <property type="protein sequence ID" value="ODR49325.1"/>
    <property type="molecule type" value="Genomic_DNA"/>
</dbReference>
<evidence type="ECO:0000313" key="3">
    <source>
        <dbReference type="Proteomes" id="UP000094271"/>
    </source>
</evidence>
<dbReference type="Proteomes" id="UP000094271">
    <property type="component" value="Unassembled WGS sequence"/>
</dbReference>
<evidence type="ECO:0000313" key="4">
    <source>
        <dbReference type="Proteomes" id="UP000094869"/>
    </source>
</evidence>
<proteinExistence type="predicted"/>
<gene>
    <name evidence="2" type="ORF">BEI59_17720</name>
    <name evidence="1" type="ORF">BEI63_25090</name>
</gene>
<name>A0A1E3UFB6_9FIRM</name>
<protein>
    <submittedName>
        <fullName evidence="2">Uncharacterized protein</fullName>
    </submittedName>
</protein>